<feature type="chain" id="PRO_5012496328" description="TNFR-Cys domain-containing protein" evidence="12">
    <location>
        <begin position="17"/>
        <end position="398"/>
    </location>
</feature>
<keyword evidence="7" id="KW-0675">Receptor</keyword>
<feature type="repeat" description="TNFR-Cys" evidence="9">
    <location>
        <begin position="62"/>
        <end position="106"/>
    </location>
</feature>
<gene>
    <name evidence="14" type="ORF">AWC38_SpisGene15428</name>
</gene>
<evidence type="ECO:0000259" key="13">
    <source>
        <dbReference type="PROSITE" id="PS50050"/>
    </source>
</evidence>
<dbReference type="GO" id="GO:0038023">
    <property type="term" value="F:signaling receptor activity"/>
    <property type="evidence" value="ECO:0007669"/>
    <property type="project" value="InterPro"/>
</dbReference>
<comment type="caution">
    <text evidence="9">Lacks conserved residue(s) required for the propagation of feature annotation.</text>
</comment>
<evidence type="ECO:0000256" key="3">
    <source>
        <dbReference type="ARBA" id="ARBA00022737"/>
    </source>
</evidence>
<keyword evidence="12" id="KW-0732">Signal</keyword>
<keyword evidence="8" id="KW-0325">Glycoprotein</keyword>
<protein>
    <recommendedName>
        <fullName evidence="13">TNFR-Cys domain-containing protein</fullName>
    </recommendedName>
</protein>
<dbReference type="GO" id="GO:0046330">
    <property type="term" value="P:positive regulation of JNK cascade"/>
    <property type="evidence" value="ECO:0007669"/>
    <property type="project" value="InterPro"/>
</dbReference>
<feature type="repeat" description="TNFR-Cys" evidence="9">
    <location>
        <begin position="108"/>
        <end position="147"/>
    </location>
</feature>
<dbReference type="GO" id="GO:0043123">
    <property type="term" value="P:positive regulation of canonical NF-kappaB signal transduction"/>
    <property type="evidence" value="ECO:0007669"/>
    <property type="project" value="InterPro"/>
</dbReference>
<dbReference type="PROSITE" id="PS50050">
    <property type="entry name" value="TNFR_NGFR_2"/>
    <property type="match status" value="3"/>
</dbReference>
<feature type="compositionally biased region" description="Low complexity" evidence="10">
    <location>
        <begin position="158"/>
        <end position="172"/>
    </location>
</feature>
<evidence type="ECO:0000256" key="1">
    <source>
        <dbReference type="ARBA" id="ARBA00004167"/>
    </source>
</evidence>
<dbReference type="Pfam" id="PF00020">
    <property type="entry name" value="TNFR_c6"/>
    <property type="match status" value="2"/>
</dbReference>
<keyword evidence="2 11" id="KW-0812">Transmembrane</keyword>
<feature type="region of interest" description="Disordered" evidence="10">
    <location>
        <begin position="375"/>
        <end position="398"/>
    </location>
</feature>
<accession>A0A2B4RTI6</accession>
<feature type="domain" description="TNFR-Cys" evidence="13">
    <location>
        <begin position="108"/>
        <end position="147"/>
    </location>
</feature>
<dbReference type="GO" id="GO:0016020">
    <property type="term" value="C:membrane"/>
    <property type="evidence" value="ECO:0007669"/>
    <property type="project" value="UniProtKB-SubCell"/>
</dbReference>
<feature type="transmembrane region" description="Helical" evidence="11">
    <location>
        <begin position="222"/>
        <end position="245"/>
    </location>
</feature>
<keyword evidence="3" id="KW-0677">Repeat</keyword>
<feature type="disulfide bond" evidence="9">
    <location>
        <begin position="63"/>
        <end position="78"/>
    </location>
</feature>
<feature type="signal peptide" evidence="12">
    <location>
        <begin position="1"/>
        <end position="16"/>
    </location>
</feature>
<feature type="region of interest" description="Disordered" evidence="10">
    <location>
        <begin position="150"/>
        <end position="214"/>
    </location>
</feature>
<dbReference type="PANTHER" id="PTHR12120">
    <property type="entry name" value="TNFR-CYS DOMAIN-CONTAINING PROTEIN"/>
    <property type="match status" value="1"/>
</dbReference>
<evidence type="ECO:0000256" key="7">
    <source>
        <dbReference type="ARBA" id="ARBA00023170"/>
    </source>
</evidence>
<name>A0A2B4RTI6_STYPI</name>
<dbReference type="SMART" id="SM00208">
    <property type="entry name" value="TNFR"/>
    <property type="match status" value="3"/>
</dbReference>
<feature type="repeat" description="TNFR-Cys" evidence="9">
    <location>
        <begin position="22"/>
        <end position="60"/>
    </location>
</feature>
<evidence type="ECO:0000256" key="11">
    <source>
        <dbReference type="SAM" id="Phobius"/>
    </source>
</evidence>
<dbReference type="EMBL" id="LSMT01000329">
    <property type="protein sequence ID" value="PFX20129.1"/>
    <property type="molecule type" value="Genomic_DNA"/>
</dbReference>
<feature type="compositionally biased region" description="Polar residues" evidence="10">
    <location>
        <begin position="181"/>
        <end position="192"/>
    </location>
</feature>
<feature type="disulfide bond" evidence="9">
    <location>
        <begin position="37"/>
        <end position="50"/>
    </location>
</feature>
<evidence type="ECO:0000256" key="5">
    <source>
        <dbReference type="ARBA" id="ARBA00023136"/>
    </source>
</evidence>
<evidence type="ECO:0000256" key="12">
    <source>
        <dbReference type="SAM" id="SignalP"/>
    </source>
</evidence>
<dbReference type="Proteomes" id="UP000225706">
    <property type="component" value="Unassembled WGS sequence"/>
</dbReference>
<dbReference type="InterPro" id="IPR001368">
    <property type="entry name" value="TNFR/NGFR_Cys_rich_reg"/>
</dbReference>
<feature type="compositionally biased region" description="Polar residues" evidence="10">
    <location>
        <begin position="199"/>
        <end position="214"/>
    </location>
</feature>
<sequence length="398" mass="43288">MLGIACFALLSSLASASSTALNCQPGYYFDGKGCTKCTQCPLGYGLKNHCSDTGHGDTQCQPCIEGYDYSDTIGLDECIQCDTYSNCLPGQSKMIKKCTVSSPPECDGCEDGYYIDDEVNGCTRCSSPCRNDEEEVQKCLTKHDRICKPRSTRTDPVSTASSTPTTSTSSTSVHNSKDKALSTSASQRTAVTKTDAGRHQSSGEVPTAEGSSQAQGTLSKYLMIRISVGVCVTILLAIVITVVGYKVTRARRRKSNDNGDPDRTNTLELAETQPCVPKGLDRFVKHLEIHEKRIIIREISGSLGGFTKWQTVLDKLEDPELVEESRVWTADDDEKNIKKFLDAYGEKEGSTAKRLIQAIRDAGLSLSANELERKLDSDRGGQSGNSVEIPAVENDTWV</sequence>
<keyword evidence="5 11" id="KW-0472">Membrane</keyword>
<organism evidence="14 15">
    <name type="scientific">Stylophora pistillata</name>
    <name type="common">Smooth cauliflower coral</name>
    <dbReference type="NCBI Taxonomy" id="50429"/>
    <lineage>
        <taxon>Eukaryota</taxon>
        <taxon>Metazoa</taxon>
        <taxon>Cnidaria</taxon>
        <taxon>Anthozoa</taxon>
        <taxon>Hexacorallia</taxon>
        <taxon>Scleractinia</taxon>
        <taxon>Astrocoeniina</taxon>
        <taxon>Pocilloporidae</taxon>
        <taxon>Stylophora</taxon>
    </lineage>
</organism>
<dbReference type="InterPro" id="IPR047526">
    <property type="entry name" value="TNR19/27/EDAR"/>
</dbReference>
<evidence type="ECO:0000256" key="6">
    <source>
        <dbReference type="ARBA" id="ARBA00023157"/>
    </source>
</evidence>
<feature type="domain" description="TNFR-Cys" evidence="13">
    <location>
        <begin position="62"/>
        <end position="106"/>
    </location>
</feature>
<evidence type="ECO:0000256" key="8">
    <source>
        <dbReference type="ARBA" id="ARBA00023180"/>
    </source>
</evidence>
<evidence type="ECO:0000313" key="14">
    <source>
        <dbReference type="EMBL" id="PFX20129.1"/>
    </source>
</evidence>
<keyword evidence="15" id="KW-1185">Reference proteome</keyword>
<evidence type="ECO:0000256" key="10">
    <source>
        <dbReference type="SAM" id="MobiDB-lite"/>
    </source>
</evidence>
<dbReference type="Gene3D" id="2.10.50.10">
    <property type="entry name" value="Tumor Necrosis Factor Receptor, subunit A, domain 2"/>
    <property type="match status" value="2"/>
</dbReference>
<feature type="domain" description="TNFR-Cys" evidence="13">
    <location>
        <begin position="22"/>
        <end position="60"/>
    </location>
</feature>
<evidence type="ECO:0000256" key="9">
    <source>
        <dbReference type="PROSITE-ProRule" id="PRU00206"/>
    </source>
</evidence>
<reference evidence="15" key="1">
    <citation type="journal article" date="2017" name="bioRxiv">
        <title>Comparative analysis of the genomes of Stylophora pistillata and Acropora digitifera provides evidence for extensive differences between species of corals.</title>
        <authorList>
            <person name="Voolstra C.R."/>
            <person name="Li Y."/>
            <person name="Liew Y.J."/>
            <person name="Baumgarten S."/>
            <person name="Zoccola D."/>
            <person name="Flot J.-F."/>
            <person name="Tambutte S."/>
            <person name="Allemand D."/>
            <person name="Aranda M."/>
        </authorList>
    </citation>
    <scope>NUCLEOTIDE SEQUENCE [LARGE SCALE GENOMIC DNA]</scope>
</reference>
<evidence type="ECO:0000256" key="4">
    <source>
        <dbReference type="ARBA" id="ARBA00022989"/>
    </source>
</evidence>
<dbReference type="SUPFAM" id="SSF57586">
    <property type="entry name" value="TNF receptor-like"/>
    <property type="match status" value="1"/>
</dbReference>
<comment type="caution">
    <text evidence="14">The sequence shown here is derived from an EMBL/GenBank/DDBJ whole genome shotgun (WGS) entry which is preliminary data.</text>
</comment>
<dbReference type="OrthoDB" id="10048028at2759"/>
<dbReference type="AlphaFoldDB" id="A0A2B4RTI6"/>
<proteinExistence type="predicted"/>
<keyword evidence="4 11" id="KW-1133">Transmembrane helix</keyword>
<evidence type="ECO:0000313" key="15">
    <source>
        <dbReference type="Proteomes" id="UP000225706"/>
    </source>
</evidence>
<dbReference type="PANTHER" id="PTHR12120:SF10">
    <property type="entry name" value="TNFR-CYS DOMAIN-CONTAINING PROTEIN"/>
    <property type="match status" value="1"/>
</dbReference>
<evidence type="ECO:0000256" key="2">
    <source>
        <dbReference type="ARBA" id="ARBA00022692"/>
    </source>
</evidence>
<comment type="subcellular location">
    <subcellularLocation>
        <location evidence="1">Membrane</location>
        <topology evidence="1">Single-pass membrane protein</topology>
    </subcellularLocation>
</comment>
<dbReference type="PROSITE" id="PS00652">
    <property type="entry name" value="TNFR_NGFR_1"/>
    <property type="match status" value="1"/>
</dbReference>
<keyword evidence="6 9" id="KW-1015">Disulfide bond</keyword>
<feature type="disulfide bond" evidence="9">
    <location>
        <begin position="129"/>
        <end position="147"/>
    </location>
</feature>